<dbReference type="PANTHER" id="PTHR33986">
    <property type="entry name" value="OS02G0535700 PROTEIN"/>
    <property type="match status" value="1"/>
</dbReference>
<dbReference type="EMBL" id="JACYTR010000019">
    <property type="protein sequence ID" value="MBD8526246.1"/>
    <property type="molecule type" value="Genomic_DNA"/>
</dbReference>
<reference evidence="1 2" key="1">
    <citation type="submission" date="2020-09" db="EMBL/GenBank/DDBJ databases">
        <title>Pseudoxanthomonas sp. CAU 1598 isolated from sand of Yaerae Beach.</title>
        <authorList>
            <person name="Kim W."/>
        </authorList>
    </citation>
    <scope>NUCLEOTIDE SEQUENCE [LARGE SCALE GENOMIC DNA]</scope>
    <source>
        <strain evidence="1 2">CAU 1598</strain>
    </source>
</reference>
<proteinExistence type="predicted"/>
<organism evidence="1 2">
    <name type="scientific">Pseudomarimonas arenosa</name>
    <dbReference type="NCBI Taxonomy" id="2774145"/>
    <lineage>
        <taxon>Bacteria</taxon>
        <taxon>Pseudomonadati</taxon>
        <taxon>Pseudomonadota</taxon>
        <taxon>Gammaproteobacteria</taxon>
        <taxon>Lysobacterales</taxon>
        <taxon>Lysobacteraceae</taxon>
        <taxon>Pseudomarimonas</taxon>
    </lineage>
</organism>
<evidence type="ECO:0000313" key="1">
    <source>
        <dbReference type="EMBL" id="MBD8526246.1"/>
    </source>
</evidence>
<accession>A0AAW3ZJT0</accession>
<comment type="caution">
    <text evidence="1">The sequence shown here is derived from an EMBL/GenBank/DDBJ whole genome shotgun (WGS) entry which is preliminary data.</text>
</comment>
<dbReference type="Proteomes" id="UP000613768">
    <property type="component" value="Unassembled WGS sequence"/>
</dbReference>
<sequence>MTASERRLLLSVSDPSRGNQRQADALAEALAERLRAGWSHYTLRPRLPWKWLAPRWLWGSAAGFDPAFAERLDALRPCLVIGCGRQAALATRIAKRRVQARTVQILDPRLSCDEWDLRVQPNHDPHRDSRTLVTRGSLHPVNLSWLGAQRQAHPEWGSRDAPRQLILLGGPTRLCRYGVDEAGSWLRQLADTPVGSRWVIGSGRTPTWLREVFRALPSDLQWWTADDGDNPYGPALAWADQIWVSPDSVNMISEAAATQAELLTLPVPRLEGRLAAFHQVLRASARVSQGLPRGDQHSLVVEPWHDLDEVVEQVLQRLFPPSVASRPT</sequence>
<dbReference type="PANTHER" id="PTHR33986:SF15">
    <property type="entry name" value="MITOCHONDRIAL FISSION PROTEIN ELM1"/>
    <property type="match status" value="1"/>
</dbReference>
<evidence type="ECO:0000313" key="2">
    <source>
        <dbReference type="Proteomes" id="UP000613768"/>
    </source>
</evidence>
<protein>
    <submittedName>
        <fullName evidence="1">Mitochondrial fission ELM1 family protein</fullName>
    </submittedName>
</protein>
<gene>
    <name evidence="1" type="ORF">IFO71_10910</name>
</gene>
<keyword evidence="2" id="KW-1185">Reference proteome</keyword>
<dbReference type="AlphaFoldDB" id="A0AAW3ZJT0"/>
<dbReference type="InterPro" id="IPR009367">
    <property type="entry name" value="Elm1-like"/>
</dbReference>
<dbReference type="Pfam" id="PF06258">
    <property type="entry name" value="Mito_fiss_Elm1"/>
    <property type="match status" value="1"/>
</dbReference>
<name>A0AAW3ZJT0_9GAMM</name>
<dbReference type="RefSeq" id="WP_192029665.1">
    <property type="nucleotide sequence ID" value="NZ_JACYTR010000019.1"/>
</dbReference>